<dbReference type="EMBL" id="CP073767">
    <property type="protein sequence ID" value="UWZ55419.1"/>
    <property type="molecule type" value="Genomic_DNA"/>
</dbReference>
<reference evidence="1" key="1">
    <citation type="submission" date="2021-04" db="EMBL/GenBank/DDBJ databases">
        <title>Dactylosporangium aurantiacum NRRL B-8018 full assembly.</title>
        <authorList>
            <person name="Hartkoorn R.C."/>
            <person name="Beaudoing E."/>
            <person name="Hot D."/>
        </authorList>
    </citation>
    <scope>NUCLEOTIDE SEQUENCE</scope>
    <source>
        <strain evidence="1">NRRL B-8018</strain>
    </source>
</reference>
<dbReference type="InterPro" id="IPR010697">
    <property type="entry name" value="YspA"/>
</dbReference>
<evidence type="ECO:0008006" key="3">
    <source>
        <dbReference type="Google" id="ProtNLM"/>
    </source>
</evidence>
<dbReference type="Proteomes" id="UP001058003">
    <property type="component" value="Chromosome"/>
</dbReference>
<dbReference type="SUPFAM" id="SSF102405">
    <property type="entry name" value="MCP/YpsA-like"/>
    <property type="match status" value="1"/>
</dbReference>
<accession>A0A9Q9MGC4</accession>
<keyword evidence="2" id="KW-1185">Reference proteome</keyword>
<evidence type="ECO:0000313" key="1">
    <source>
        <dbReference type="EMBL" id="UWZ55419.1"/>
    </source>
</evidence>
<proteinExistence type="predicted"/>
<dbReference type="RefSeq" id="WP_033367490.1">
    <property type="nucleotide sequence ID" value="NZ_CP073767.1"/>
</dbReference>
<dbReference type="KEGG" id="daur:Daura_04020"/>
<name>A0A9Q9MGC4_9ACTN</name>
<evidence type="ECO:0000313" key="2">
    <source>
        <dbReference type="Proteomes" id="UP001058003"/>
    </source>
</evidence>
<sequence length="161" mass="17350">MRKTSRVGVTGHLNLTPPTVELVRADLRQLLRPPLVGVTCLARGADTVFAEVVLAVGGALEVVLPCEGYGDTMVRPEHRPRFEALLEAAATVRVMPFRRPGRQAYEAANRHILHTCDLLIAVWDGQRTGHRGGTGAFVAEARAAGLPVDVRWPAGAAREST</sequence>
<dbReference type="PANTHER" id="PTHR38440">
    <property type="entry name" value="UPF0398 PROTEIN YPSA"/>
    <property type="match status" value="1"/>
</dbReference>
<dbReference type="PANTHER" id="PTHR38440:SF1">
    <property type="entry name" value="UPF0398 PROTEIN SPR0331"/>
    <property type="match status" value="1"/>
</dbReference>
<dbReference type="Gene3D" id="3.40.50.450">
    <property type="match status" value="1"/>
</dbReference>
<gene>
    <name evidence="1" type="ORF">Daura_04020</name>
</gene>
<organism evidence="1 2">
    <name type="scientific">Dactylosporangium aurantiacum</name>
    <dbReference type="NCBI Taxonomy" id="35754"/>
    <lineage>
        <taxon>Bacteria</taxon>
        <taxon>Bacillati</taxon>
        <taxon>Actinomycetota</taxon>
        <taxon>Actinomycetes</taxon>
        <taxon>Micromonosporales</taxon>
        <taxon>Micromonosporaceae</taxon>
        <taxon>Dactylosporangium</taxon>
    </lineage>
</organism>
<dbReference type="OrthoDB" id="3231229at2"/>
<protein>
    <recommendedName>
        <fullName evidence="3">DUF1273 domain-containing protein</fullName>
    </recommendedName>
</protein>
<dbReference type="AlphaFoldDB" id="A0A9Q9MGC4"/>